<dbReference type="InterPro" id="IPR001220">
    <property type="entry name" value="Legume_lectin_dom"/>
</dbReference>
<dbReference type="InterPro" id="IPR000985">
    <property type="entry name" value="Lectin_LegA_CS"/>
</dbReference>
<dbReference type="InterPro" id="IPR050258">
    <property type="entry name" value="Leguminous_Lectin"/>
</dbReference>
<feature type="signal peptide" evidence="3">
    <location>
        <begin position="1"/>
        <end position="24"/>
    </location>
</feature>
<sequence length="276" mass="31115">MAKPTLLLLSSIAIFLMLLNLATSQDSLSFGFNNFGKEAERNLIFQGDAHIEPNVLQLTRTDRQELTVGRVLYFAHVHLYEKSTNRLANFQIQFSFSLRSQDPHPANGLAVFLAPPDTTIPPGTLDERGLLGLFSPNNKFNVSKQVIAVEFDTFIANPWDPNYSHIGINLNSIRSVKTVRWDRREGQVVNVLVTFSASSRTLAVVATYPDGKRYDLSHEVDFVKELPEYVRVGFSATSGIHFQTHTLHSWSFTSTLLNTVTNVTKENEYIVLPREM</sequence>
<organism evidence="5 6">
    <name type="scientific">Stylosanthes scabra</name>
    <dbReference type="NCBI Taxonomy" id="79078"/>
    <lineage>
        <taxon>Eukaryota</taxon>
        <taxon>Viridiplantae</taxon>
        <taxon>Streptophyta</taxon>
        <taxon>Embryophyta</taxon>
        <taxon>Tracheophyta</taxon>
        <taxon>Spermatophyta</taxon>
        <taxon>Magnoliopsida</taxon>
        <taxon>eudicotyledons</taxon>
        <taxon>Gunneridae</taxon>
        <taxon>Pentapetalae</taxon>
        <taxon>rosids</taxon>
        <taxon>fabids</taxon>
        <taxon>Fabales</taxon>
        <taxon>Fabaceae</taxon>
        <taxon>Papilionoideae</taxon>
        <taxon>50 kb inversion clade</taxon>
        <taxon>dalbergioids sensu lato</taxon>
        <taxon>Dalbergieae</taxon>
        <taxon>Pterocarpus clade</taxon>
        <taxon>Stylosanthes</taxon>
    </lineage>
</organism>
<evidence type="ECO:0000256" key="3">
    <source>
        <dbReference type="SAM" id="SignalP"/>
    </source>
</evidence>
<evidence type="ECO:0000313" key="6">
    <source>
        <dbReference type="Proteomes" id="UP001341840"/>
    </source>
</evidence>
<feature type="domain" description="Legume lectin" evidence="4">
    <location>
        <begin position="27"/>
        <end position="261"/>
    </location>
</feature>
<accession>A0ABU6XZK4</accession>
<dbReference type="Pfam" id="PF00139">
    <property type="entry name" value="Lectin_legB"/>
    <property type="match status" value="1"/>
</dbReference>
<feature type="chain" id="PRO_5047377255" description="Legume lectin domain-containing protein" evidence="3">
    <location>
        <begin position="25"/>
        <end position="276"/>
    </location>
</feature>
<dbReference type="InterPro" id="IPR013320">
    <property type="entry name" value="ConA-like_dom_sf"/>
</dbReference>
<evidence type="ECO:0000256" key="1">
    <source>
        <dbReference type="ARBA" id="ARBA00007606"/>
    </source>
</evidence>
<gene>
    <name evidence="5" type="ORF">PIB30_001926</name>
</gene>
<keyword evidence="2" id="KW-0430">Lectin</keyword>
<dbReference type="InterPro" id="IPR019825">
    <property type="entry name" value="Lectin_legB_Mn/Ca_BS"/>
</dbReference>
<dbReference type="PROSITE" id="PS00307">
    <property type="entry name" value="LECTIN_LEGUME_BETA"/>
    <property type="match status" value="1"/>
</dbReference>
<dbReference type="Gene3D" id="2.60.120.200">
    <property type="match status" value="1"/>
</dbReference>
<dbReference type="Proteomes" id="UP001341840">
    <property type="component" value="Unassembled WGS sequence"/>
</dbReference>
<name>A0ABU6XZK4_9FABA</name>
<keyword evidence="6" id="KW-1185">Reference proteome</keyword>
<evidence type="ECO:0000256" key="2">
    <source>
        <dbReference type="ARBA" id="ARBA00022734"/>
    </source>
</evidence>
<evidence type="ECO:0000313" key="5">
    <source>
        <dbReference type="EMBL" id="MED6203682.1"/>
    </source>
</evidence>
<evidence type="ECO:0000259" key="4">
    <source>
        <dbReference type="Pfam" id="PF00139"/>
    </source>
</evidence>
<dbReference type="PANTHER" id="PTHR32401:SF47">
    <property type="entry name" value="LEGUME LECTIN DOMAIN-CONTAINING PROTEIN"/>
    <property type="match status" value="1"/>
</dbReference>
<dbReference type="PIRSF" id="PIRSF002690">
    <property type="entry name" value="L-type_lectin_plant"/>
    <property type="match status" value="1"/>
</dbReference>
<dbReference type="SUPFAM" id="SSF49899">
    <property type="entry name" value="Concanavalin A-like lectins/glucanases"/>
    <property type="match status" value="1"/>
</dbReference>
<reference evidence="5 6" key="1">
    <citation type="journal article" date="2023" name="Plants (Basel)">
        <title>Bridging the Gap: Combining Genomics and Transcriptomics Approaches to Understand Stylosanthes scabra, an Orphan Legume from the Brazilian Caatinga.</title>
        <authorList>
            <person name="Ferreira-Neto J.R.C."/>
            <person name="da Silva M.D."/>
            <person name="Binneck E."/>
            <person name="de Melo N.F."/>
            <person name="da Silva R.H."/>
            <person name="de Melo A.L.T.M."/>
            <person name="Pandolfi V."/>
            <person name="Bustamante F.O."/>
            <person name="Brasileiro-Vidal A.C."/>
            <person name="Benko-Iseppon A.M."/>
        </authorList>
    </citation>
    <scope>NUCLEOTIDE SEQUENCE [LARGE SCALE GENOMIC DNA]</scope>
    <source>
        <tissue evidence="5">Leaves</tissue>
    </source>
</reference>
<dbReference type="PROSITE" id="PS00308">
    <property type="entry name" value="LECTIN_LEGUME_ALPHA"/>
    <property type="match status" value="1"/>
</dbReference>
<keyword evidence="3" id="KW-0732">Signal</keyword>
<comment type="caution">
    <text evidence="5">The sequence shown here is derived from an EMBL/GenBank/DDBJ whole genome shotgun (WGS) entry which is preliminary data.</text>
</comment>
<protein>
    <recommendedName>
        <fullName evidence="4">Legume lectin domain-containing protein</fullName>
    </recommendedName>
</protein>
<dbReference type="EMBL" id="JASCZI010241659">
    <property type="protein sequence ID" value="MED6203682.1"/>
    <property type="molecule type" value="Genomic_DNA"/>
</dbReference>
<dbReference type="CDD" id="cd06899">
    <property type="entry name" value="lectin_legume_LecRK_Arcelin_ConA"/>
    <property type="match status" value="1"/>
</dbReference>
<proteinExistence type="inferred from homology"/>
<dbReference type="InterPro" id="IPR016363">
    <property type="entry name" value="L-lectin"/>
</dbReference>
<dbReference type="PANTHER" id="PTHR32401">
    <property type="entry name" value="CONCANAVALIN A-LIKE LECTIN FAMILY PROTEIN"/>
    <property type="match status" value="1"/>
</dbReference>
<comment type="similarity">
    <text evidence="1">Belongs to the leguminous lectin family.</text>
</comment>